<protein>
    <recommendedName>
        <fullName evidence="5">VWFD domain-containing protein</fullName>
    </recommendedName>
</protein>
<dbReference type="Pfam" id="PF00094">
    <property type="entry name" value="VWD"/>
    <property type="match status" value="1"/>
</dbReference>
<keyword evidence="4" id="KW-0732">Signal</keyword>
<dbReference type="EMBL" id="MCFL01000007">
    <property type="protein sequence ID" value="ORZ38742.1"/>
    <property type="molecule type" value="Genomic_DNA"/>
</dbReference>
<comment type="caution">
    <text evidence="6">The sequence shown here is derived from an EMBL/GenBank/DDBJ whole genome shotgun (WGS) entry which is preliminary data.</text>
</comment>
<dbReference type="InterPro" id="IPR050780">
    <property type="entry name" value="Mucin_vWF_Thrombospondin_sf"/>
</dbReference>
<dbReference type="PANTHER" id="PTHR11339">
    <property type="entry name" value="EXTRACELLULAR MATRIX GLYCOPROTEIN RELATED"/>
    <property type="match status" value="1"/>
</dbReference>
<evidence type="ECO:0000313" key="7">
    <source>
        <dbReference type="Proteomes" id="UP000193411"/>
    </source>
</evidence>
<proteinExistence type="predicted"/>
<feature type="compositionally biased region" description="Low complexity" evidence="3">
    <location>
        <begin position="361"/>
        <end position="474"/>
    </location>
</feature>
<dbReference type="Proteomes" id="UP000193411">
    <property type="component" value="Unassembled WGS sequence"/>
</dbReference>
<evidence type="ECO:0000256" key="3">
    <source>
        <dbReference type="SAM" id="MobiDB-lite"/>
    </source>
</evidence>
<keyword evidence="2" id="KW-0325">Glycoprotein</keyword>
<sequence length="754" mass="80000">MKLLAVLAVAAAAASSADAFLKFDQASLQLAVDQASGAIQVSLKEKPSSRVVVYFDAAKTRFDKCALEYSPENWDKPQSLSVVSEPFASLAPKERSLPITFQAYTDSCDEKLQGKTIELPTKRDSDKEGRCAVTGDPHYDTFDNTALYHYQGVGDFYLVKSEAVSIQARQGKCFGKASCIVGLAVRYGSASFVIDANKDMNSCVQTVTHMDGLTVSRTRSGTITSINISMNSGSSLKVDIVSDGKNRYMNTYVNLACHLKGKVGGLCGTYDGKADNDFTGSDGKVYSAKDVIAYSASDMFNDKPQFNNSDLKKFAESWRVPDADNLFKGKCNPGKFPIEKPVTQCRRPAPGSVKCERPMPSTTLATTTTTQGISSSASTTVPASSSSSSATTQQSSVSSATSSSTASASTGTTSSAASTGSSSSSTAASSSSASTSTASSTTAQTSSVSSATTTSTAPGSSATTTRPATSATTTIPATKTKQPCAKCSYVPLPPTCPKPIVVVPIPPGYKKDDKIPRYDGKEPELPKPVPVPECPRKVLEDAAKNCAARIPKIDGCSENVQKFITACEADVMAQMNPEGAIEVHKFSYTQRCARVIVDQAQEPDMSIALPARETAKKHCFGANKCEDTCLQCSERGCIECKDRENFEVQGGKCVRRQKIEYQQEYFMPKPEYKKLDDNEVAPTISDEDAQKAAENPAYNPGASVPQDSIQVTTEKLGTATVTDETAGKKGESSAMRFALSSVAGVVALAASLML</sequence>
<feature type="signal peptide" evidence="4">
    <location>
        <begin position="1"/>
        <end position="19"/>
    </location>
</feature>
<keyword evidence="7" id="KW-1185">Reference proteome</keyword>
<dbReference type="AlphaFoldDB" id="A0A1Y2I003"/>
<feature type="chain" id="PRO_5013322434" description="VWFD domain-containing protein" evidence="4">
    <location>
        <begin position="20"/>
        <end position="754"/>
    </location>
</feature>
<evidence type="ECO:0000313" key="6">
    <source>
        <dbReference type="EMBL" id="ORZ38742.1"/>
    </source>
</evidence>
<evidence type="ECO:0000256" key="2">
    <source>
        <dbReference type="ARBA" id="ARBA00023180"/>
    </source>
</evidence>
<dbReference type="OrthoDB" id="2139662at2759"/>
<dbReference type="PROSITE" id="PS51233">
    <property type="entry name" value="VWFD"/>
    <property type="match status" value="1"/>
</dbReference>
<evidence type="ECO:0000256" key="4">
    <source>
        <dbReference type="SAM" id="SignalP"/>
    </source>
</evidence>
<feature type="domain" description="VWFD" evidence="5">
    <location>
        <begin position="129"/>
        <end position="332"/>
    </location>
</feature>
<evidence type="ECO:0000256" key="1">
    <source>
        <dbReference type="ARBA" id="ARBA00023157"/>
    </source>
</evidence>
<reference evidence="6 7" key="1">
    <citation type="submission" date="2016-07" db="EMBL/GenBank/DDBJ databases">
        <title>Pervasive Adenine N6-methylation of Active Genes in Fungi.</title>
        <authorList>
            <consortium name="DOE Joint Genome Institute"/>
            <person name="Mondo S.J."/>
            <person name="Dannebaum R.O."/>
            <person name="Kuo R.C."/>
            <person name="Labutti K."/>
            <person name="Haridas S."/>
            <person name="Kuo A."/>
            <person name="Salamov A."/>
            <person name="Ahrendt S.R."/>
            <person name="Lipzen A."/>
            <person name="Sullivan W."/>
            <person name="Andreopoulos W.B."/>
            <person name="Clum A."/>
            <person name="Lindquist E."/>
            <person name="Daum C."/>
            <person name="Ramamoorthy G.K."/>
            <person name="Gryganskyi A."/>
            <person name="Culley D."/>
            <person name="Magnuson J.K."/>
            <person name="James T.Y."/>
            <person name="O'Malley M.A."/>
            <person name="Stajich J.E."/>
            <person name="Spatafora J.W."/>
            <person name="Visel A."/>
            <person name="Grigoriev I.V."/>
        </authorList>
    </citation>
    <scope>NUCLEOTIDE SEQUENCE [LARGE SCALE GENOMIC DNA]</scope>
    <source>
        <strain evidence="6 7">PL171</strain>
    </source>
</reference>
<name>A0A1Y2I003_9FUNG</name>
<keyword evidence="1" id="KW-1015">Disulfide bond</keyword>
<dbReference type="SMART" id="SM00216">
    <property type="entry name" value="VWD"/>
    <property type="match status" value="1"/>
</dbReference>
<accession>A0A1Y2I003</accession>
<feature type="region of interest" description="Disordered" evidence="3">
    <location>
        <begin position="342"/>
        <end position="477"/>
    </location>
</feature>
<organism evidence="6 7">
    <name type="scientific">Catenaria anguillulae PL171</name>
    <dbReference type="NCBI Taxonomy" id="765915"/>
    <lineage>
        <taxon>Eukaryota</taxon>
        <taxon>Fungi</taxon>
        <taxon>Fungi incertae sedis</taxon>
        <taxon>Blastocladiomycota</taxon>
        <taxon>Blastocladiomycetes</taxon>
        <taxon>Blastocladiales</taxon>
        <taxon>Catenariaceae</taxon>
        <taxon>Catenaria</taxon>
    </lineage>
</organism>
<evidence type="ECO:0000259" key="5">
    <source>
        <dbReference type="PROSITE" id="PS51233"/>
    </source>
</evidence>
<dbReference type="InterPro" id="IPR001846">
    <property type="entry name" value="VWF_type-D"/>
</dbReference>
<gene>
    <name evidence="6" type="ORF">BCR44DRAFT_60665</name>
</gene>